<dbReference type="EMBL" id="PYGA01000008">
    <property type="protein sequence ID" value="PSK97364.1"/>
    <property type="molecule type" value="Genomic_DNA"/>
</dbReference>
<dbReference type="AlphaFoldDB" id="A0A2P8DJI5"/>
<accession>A0A2P8DJI5</accession>
<dbReference type="InterPro" id="IPR009078">
    <property type="entry name" value="Ferritin-like_SF"/>
</dbReference>
<sequence>MRRGLRTGDRHFAGHRSESILRGRRPGADHYHSLDNARELRAAGYNAAMRPNSPAACTSPRQGAQWADRARSPSLLPMTDAPHADSPAGDPAFAGAVADLLGLLAYAELVAFFRLADDAELAPSLSDKGELAGLAAVEYSHYQRLRERLVESGVDPEEAMRPFVGALDAWHARTKPASWLESLVKAYVGDGLAADFYRQVAELADPRTRELVAGVLSEDGRAEFVAGRVRAAVTDDPKLAGRLSLWARRLVGEALNQAQSVAAQRPELATLLITEGAEADSTGADLAAVSKVFGRLTDAHTARLEAMGLSS</sequence>
<dbReference type="Gene3D" id="1.20.1260.10">
    <property type="match status" value="1"/>
</dbReference>
<protein>
    <submittedName>
        <fullName evidence="3">tRNA-(MS[2]IO[6]A)-hydroxylase MiaE-like protein</fullName>
    </submittedName>
</protein>
<dbReference type="Proteomes" id="UP000240542">
    <property type="component" value="Unassembled WGS sequence"/>
</dbReference>
<name>A0A2P8DJI5_9ACTN</name>
<evidence type="ECO:0000313" key="4">
    <source>
        <dbReference type="Proteomes" id="UP000240542"/>
    </source>
</evidence>
<keyword evidence="4" id="KW-1185">Reference proteome</keyword>
<gene>
    <name evidence="3" type="ORF">CLV63_10882</name>
</gene>
<dbReference type="SUPFAM" id="SSF47240">
    <property type="entry name" value="Ferritin-like"/>
    <property type="match status" value="1"/>
</dbReference>
<organism evidence="3 4">
    <name type="scientific">Murinocardiopsis flavida</name>
    <dbReference type="NCBI Taxonomy" id="645275"/>
    <lineage>
        <taxon>Bacteria</taxon>
        <taxon>Bacillati</taxon>
        <taxon>Actinomycetota</taxon>
        <taxon>Actinomycetes</taxon>
        <taxon>Streptosporangiales</taxon>
        <taxon>Nocardiopsidaceae</taxon>
        <taxon>Murinocardiopsis</taxon>
    </lineage>
</organism>
<proteinExistence type="predicted"/>
<evidence type="ECO:0000259" key="2">
    <source>
        <dbReference type="Pfam" id="PF13794"/>
    </source>
</evidence>
<dbReference type="Pfam" id="PF13794">
    <property type="entry name" value="MiaE_2"/>
    <property type="match status" value="1"/>
</dbReference>
<dbReference type="InterPro" id="IPR012347">
    <property type="entry name" value="Ferritin-like"/>
</dbReference>
<reference evidence="3 4" key="1">
    <citation type="submission" date="2018-03" db="EMBL/GenBank/DDBJ databases">
        <title>Genomic Encyclopedia of Archaeal and Bacterial Type Strains, Phase II (KMG-II): from individual species to whole genera.</title>
        <authorList>
            <person name="Goeker M."/>
        </authorList>
    </citation>
    <scope>NUCLEOTIDE SEQUENCE [LARGE SCALE GENOMIC DNA]</scope>
    <source>
        <strain evidence="3 4">DSM 45312</strain>
    </source>
</reference>
<comment type="caution">
    <text evidence="3">The sequence shown here is derived from an EMBL/GenBank/DDBJ whole genome shotgun (WGS) entry which is preliminary data.</text>
</comment>
<dbReference type="InterPro" id="IPR059125">
    <property type="entry name" value="Ferritin_actino"/>
</dbReference>
<dbReference type="CDD" id="cd00657">
    <property type="entry name" value="Ferritin_like"/>
    <property type="match status" value="1"/>
</dbReference>
<feature type="domain" description="Ferritin-like" evidence="2">
    <location>
        <begin position="94"/>
        <end position="274"/>
    </location>
</feature>
<evidence type="ECO:0000256" key="1">
    <source>
        <dbReference type="SAM" id="MobiDB-lite"/>
    </source>
</evidence>
<evidence type="ECO:0000313" key="3">
    <source>
        <dbReference type="EMBL" id="PSK97364.1"/>
    </source>
</evidence>
<feature type="region of interest" description="Disordered" evidence="1">
    <location>
        <begin position="1"/>
        <end position="28"/>
    </location>
</feature>